<dbReference type="GO" id="GO:0016787">
    <property type="term" value="F:hydrolase activity"/>
    <property type="evidence" value="ECO:0007669"/>
    <property type="project" value="UniProtKB-KW"/>
</dbReference>
<dbReference type="InterPro" id="IPR013785">
    <property type="entry name" value="Aldolase_TIM"/>
</dbReference>
<name>A0A3G9JWI6_9FIRM</name>
<protein>
    <submittedName>
        <fullName evidence="1">Hydrolase</fullName>
    </submittedName>
</protein>
<organism evidence="1 2">
    <name type="scientific">Intestinibaculum porci</name>
    <dbReference type="NCBI Taxonomy" id="2487118"/>
    <lineage>
        <taxon>Bacteria</taxon>
        <taxon>Bacillati</taxon>
        <taxon>Bacillota</taxon>
        <taxon>Erysipelotrichia</taxon>
        <taxon>Erysipelotrichales</taxon>
        <taxon>Erysipelotrichaceae</taxon>
        <taxon>Intestinibaculum</taxon>
    </lineage>
</organism>
<keyword evidence="1" id="KW-0378">Hydrolase</keyword>
<dbReference type="Proteomes" id="UP000268059">
    <property type="component" value="Chromosome"/>
</dbReference>
<evidence type="ECO:0000313" key="2">
    <source>
        <dbReference type="Proteomes" id="UP000268059"/>
    </source>
</evidence>
<dbReference type="Gene3D" id="3.20.20.70">
    <property type="entry name" value="Aldolase class I"/>
    <property type="match status" value="1"/>
</dbReference>
<dbReference type="OrthoDB" id="1092608at2"/>
<sequence length="233" mass="24923">MDSNENKEILVTESKDEKKVPTITSKLRHNILEIPKEVYKASGIVIYGRRIKSFVFSTDIAIIRNCDADAVFAVYPFTPQQAISNAIISNSYIPVFCGVGGGTTNGLRTIGLAKDVEAQGAMGVVLNAPITNMNLLAVAKSVDIPVIITVVSEDTNIDRRLESGASIINVAAGAKTADVVRSIRSRYPDLPIIASGGKSGETILKTIEAGANAITYTPPTTAELFSAMMTKYR</sequence>
<dbReference type="InParanoid" id="A0A3G9JWI6"/>
<dbReference type="SUPFAM" id="SSF51412">
    <property type="entry name" value="Inosine monophosphate dehydrogenase (IMPDH)"/>
    <property type="match status" value="1"/>
</dbReference>
<dbReference type="AlphaFoldDB" id="A0A3G9JWI6"/>
<evidence type="ECO:0000313" key="1">
    <source>
        <dbReference type="EMBL" id="BBH27429.1"/>
    </source>
</evidence>
<reference evidence="1 2" key="1">
    <citation type="submission" date="2018-11" db="EMBL/GenBank/DDBJ databases">
        <title>Novel Erysipelotrichaceae bacterium isolated from small intestine of a swine.</title>
        <authorList>
            <person name="Kim J.S."/>
            <person name="Choe H."/>
            <person name="Lee Y.R."/>
            <person name="Kim K.M."/>
            <person name="Park D.S."/>
        </authorList>
    </citation>
    <scope>NUCLEOTIDE SEQUENCE [LARGE SCALE GENOMIC DNA]</scope>
    <source>
        <strain evidence="1 2">SG0102</strain>
    </source>
</reference>
<dbReference type="KEGG" id="ebm:SG0102_23630"/>
<dbReference type="RefSeq" id="WP_125120154.1">
    <property type="nucleotide sequence ID" value="NZ_AP019309.1"/>
</dbReference>
<gene>
    <name evidence="1" type="ORF">SG0102_23630</name>
</gene>
<keyword evidence="2" id="KW-1185">Reference proteome</keyword>
<accession>A0A3G9JWI6</accession>
<dbReference type="EMBL" id="AP019309">
    <property type="protein sequence ID" value="BBH27429.1"/>
    <property type="molecule type" value="Genomic_DNA"/>
</dbReference>
<proteinExistence type="predicted"/>